<dbReference type="InterPro" id="IPR008242">
    <property type="entry name" value="Chor_mutase/pphenate_deHydtase"/>
</dbReference>
<organism evidence="23">
    <name type="scientific">Thermohahella caldifontis</name>
    <dbReference type="NCBI Taxonomy" id="3142973"/>
    <lineage>
        <taxon>Bacteria</taxon>
        <taxon>Pseudomonadati</taxon>
        <taxon>Pseudomonadota</taxon>
        <taxon>Gammaproteobacteria</taxon>
        <taxon>Oceanospirillales</taxon>
        <taxon>Hahellaceae</taxon>
        <taxon>Thermohahella</taxon>
    </lineage>
</organism>
<keyword evidence="15" id="KW-0511">Multifunctional enzyme</keyword>
<dbReference type="SUPFAM" id="SSF55021">
    <property type="entry name" value="ACT-like"/>
    <property type="match status" value="1"/>
</dbReference>
<dbReference type="Pfam" id="PF01842">
    <property type="entry name" value="ACT"/>
    <property type="match status" value="1"/>
</dbReference>
<dbReference type="EC" id="4.2.1.51" evidence="7"/>
<evidence type="ECO:0000259" key="22">
    <source>
        <dbReference type="PROSITE" id="PS51671"/>
    </source>
</evidence>
<keyword evidence="11" id="KW-0057">Aromatic amino acid biosynthesis</keyword>
<dbReference type="AlphaFoldDB" id="A0AB39UX73"/>
<dbReference type="Pfam" id="PF00800">
    <property type="entry name" value="PDT"/>
    <property type="match status" value="1"/>
</dbReference>
<evidence type="ECO:0000256" key="5">
    <source>
        <dbReference type="ARBA" id="ARBA00004817"/>
    </source>
</evidence>
<dbReference type="PROSITE" id="PS51168">
    <property type="entry name" value="CHORISMATE_MUT_2"/>
    <property type="match status" value="1"/>
</dbReference>
<comment type="pathway">
    <text evidence="5">Metabolic intermediate biosynthesis; prephenate biosynthesis; prephenate from chorismate: step 1/1.</text>
</comment>
<name>A0AB39UX73_9GAMM</name>
<dbReference type="GO" id="GO:0046417">
    <property type="term" value="P:chorismate metabolic process"/>
    <property type="evidence" value="ECO:0007669"/>
    <property type="project" value="InterPro"/>
</dbReference>
<evidence type="ECO:0000256" key="16">
    <source>
        <dbReference type="ARBA" id="ARBA00031175"/>
    </source>
</evidence>
<dbReference type="PROSITE" id="PS00857">
    <property type="entry name" value="PREPHENATE_DEHYDR_1"/>
    <property type="match status" value="1"/>
</dbReference>
<evidence type="ECO:0000259" key="20">
    <source>
        <dbReference type="PROSITE" id="PS51168"/>
    </source>
</evidence>
<feature type="site" description="Essential for prephenate dehydratase activity" evidence="19">
    <location>
        <position position="266"/>
    </location>
</feature>
<dbReference type="PROSITE" id="PS51171">
    <property type="entry name" value="PREPHENATE_DEHYDR_3"/>
    <property type="match status" value="1"/>
</dbReference>
<dbReference type="SUPFAM" id="SSF48600">
    <property type="entry name" value="Chorismate mutase II"/>
    <property type="match status" value="1"/>
</dbReference>
<comment type="function">
    <text evidence="2">Catalyzes the Claisen rearrangement of chorismate to prephenate and the decarboxylation/dehydration of prephenate to phenylpyruvate.</text>
</comment>
<evidence type="ECO:0000256" key="17">
    <source>
        <dbReference type="ARBA" id="ARBA00031520"/>
    </source>
</evidence>
<dbReference type="InterPro" id="IPR045865">
    <property type="entry name" value="ACT-like_dom_sf"/>
</dbReference>
<feature type="domain" description="Chorismate mutase" evidence="20">
    <location>
        <begin position="4"/>
        <end position="97"/>
    </location>
</feature>
<dbReference type="FunFam" id="3.30.70.260:FF:000012">
    <property type="entry name" value="Prephenate dehydratase"/>
    <property type="match status" value="1"/>
</dbReference>
<evidence type="ECO:0000256" key="10">
    <source>
        <dbReference type="ARBA" id="ARBA00022605"/>
    </source>
</evidence>
<evidence type="ECO:0000256" key="8">
    <source>
        <dbReference type="ARBA" id="ARBA00014401"/>
    </source>
</evidence>
<dbReference type="InterPro" id="IPR036979">
    <property type="entry name" value="CM_dom_sf"/>
</dbReference>
<comment type="catalytic activity">
    <reaction evidence="1">
        <text>chorismate = prephenate</text>
        <dbReference type="Rhea" id="RHEA:13897"/>
        <dbReference type="ChEBI" id="CHEBI:29748"/>
        <dbReference type="ChEBI" id="CHEBI:29934"/>
        <dbReference type="EC" id="5.4.99.5"/>
    </reaction>
</comment>
<dbReference type="InterPro" id="IPR036263">
    <property type="entry name" value="Chorismate_II_sf"/>
</dbReference>
<dbReference type="CDD" id="cd13630">
    <property type="entry name" value="PBP2_PDT_1"/>
    <property type="match status" value="1"/>
</dbReference>
<dbReference type="PROSITE" id="PS00858">
    <property type="entry name" value="PREPHENATE_DEHYDR_2"/>
    <property type="match status" value="1"/>
</dbReference>
<dbReference type="GO" id="GO:0009094">
    <property type="term" value="P:L-phenylalanine biosynthetic process"/>
    <property type="evidence" value="ECO:0007669"/>
    <property type="project" value="UniProtKB-KW"/>
</dbReference>
<evidence type="ECO:0000256" key="3">
    <source>
        <dbReference type="ARBA" id="ARBA00004496"/>
    </source>
</evidence>
<keyword evidence="12" id="KW-0584">Phenylalanine biosynthesis</keyword>
<evidence type="ECO:0000256" key="1">
    <source>
        <dbReference type="ARBA" id="ARBA00000824"/>
    </source>
</evidence>
<dbReference type="Gene3D" id="1.20.59.10">
    <property type="entry name" value="Chorismate mutase"/>
    <property type="match status" value="1"/>
</dbReference>
<protein>
    <recommendedName>
        <fullName evidence="8">Bifunctional chorismate mutase/prephenate dehydratase</fullName>
        <ecNumber evidence="7">4.2.1.51</ecNumber>
        <ecNumber evidence="6">5.4.99.5</ecNumber>
    </recommendedName>
    <alternativeName>
        <fullName evidence="17">Chorismate mutase-prephenate dehydratase</fullName>
    </alternativeName>
    <alternativeName>
        <fullName evidence="16">p-protein</fullName>
    </alternativeName>
</protein>
<dbReference type="Pfam" id="PF01817">
    <property type="entry name" value="CM_2"/>
    <property type="match status" value="1"/>
</dbReference>
<dbReference type="InterPro" id="IPR002912">
    <property type="entry name" value="ACT_dom"/>
</dbReference>
<keyword evidence="13" id="KW-0413">Isomerase</keyword>
<dbReference type="Gene3D" id="3.30.70.260">
    <property type="match status" value="1"/>
</dbReference>
<evidence type="ECO:0000256" key="2">
    <source>
        <dbReference type="ARBA" id="ARBA00002364"/>
    </source>
</evidence>
<dbReference type="Gene3D" id="3.40.190.10">
    <property type="entry name" value="Periplasmic binding protein-like II"/>
    <property type="match status" value="2"/>
</dbReference>
<dbReference type="PANTHER" id="PTHR21022">
    <property type="entry name" value="PREPHENATE DEHYDRATASE P PROTEIN"/>
    <property type="match status" value="1"/>
</dbReference>
<dbReference type="FunFam" id="3.40.190.10:FF:000029">
    <property type="entry name" value="Chorismate mutase/Prephenate dehydratase"/>
    <property type="match status" value="1"/>
</dbReference>
<dbReference type="PROSITE" id="PS51671">
    <property type="entry name" value="ACT"/>
    <property type="match status" value="1"/>
</dbReference>
<dbReference type="InterPro" id="IPR001086">
    <property type="entry name" value="Preph_deHydtase"/>
</dbReference>
<evidence type="ECO:0000256" key="18">
    <source>
        <dbReference type="ARBA" id="ARBA00047848"/>
    </source>
</evidence>
<reference evidence="23" key="1">
    <citation type="submission" date="2024-05" db="EMBL/GenBank/DDBJ databases">
        <title>Genome sequencing of novel strain.</title>
        <authorList>
            <person name="Ganbat D."/>
            <person name="Ganbat S."/>
            <person name="Lee S.-J."/>
        </authorList>
    </citation>
    <scope>NUCLEOTIDE SEQUENCE</scope>
    <source>
        <strain evidence="23">SMD15-11</strain>
    </source>
</reference>
<dbReference type="SUPFAM" id="SSF53850">
    <property type="entry name" value="Periplasmic binding protein-like II"/>
    <property type="match status" value="1"/>
</dbReference>
<dbReference type="GO" id="GO:0005737">
    <property type="term" value="C:cytoplasm"/>
    <property type="evidence" value="ECO:0007669"/>
    <property type="project" value="UniProtKB-SubCell"/>
</dbReference>
<evidence type="ECO:0000313" key="23">
    <source>
        <dbReference type="EMBL" id="XDT72561.1"/>
    </source>
</evidence>
<dbReference type="KEGG" id="tcd:AAIA72_00830"/>
<evidence type="ECO:0000256" key="6">
    <source>
        <dbReference type="ARBA" id="ARBA00012404"/>
    </source>
</evidence>
<dbReference type="InterPro" id="IPR018528">
    <property type="entry name" value="Preph_deHydtase_CS"/>
</dbReference>
<dbReference type="NCBIfam" id="TIGR01807">
    <property type="entry name" value="CM_P2"/>
    <property type="match status" value="1"/>
</dbReference>
<evidence type="ECO:0000256" key="9">
    <source>
        <dbReference type="ARBA" id="ARBA00022490"/>
    </source>
</evidence>
<dbReference type="GO" id="GO:0004106">
    <property type="term" value="F:chorismate mutase activity"/>
    <property type="evidence" value="ECO:0007669"/>
    <property type="project" value="UniProtKB-EC"/>
</dbReference>
<evidence type="ECO:0000256" key="4">
    <source>
        <dbReference type="ARBA" id="ARBA00004741"/>
    </source>
</evidence>
<evidence type="ECO:0000259" key="21">
    <source>
        <dbReference type="PROSITE" id="PS51171"/>
    </source>
</evidence>
<evidence type="ECO:0000256" key="12">
    <source>
        <dbReference type="ARBA" id="ARBA00023222"/>
    </source>
</evidence>
<gene>
    <name evidence="23" type="primary">pheA</name>
    <name evidence="23" type="ORF">AAIA72_00830</name>
</gene>
<evidence type="ECO:0000256" key="11">
    <source>
        <dbReference type="ARBA" id="ARBA00023141"/>
    </source>
</evidence>
<keyword evidence="9" id="KW-0963">Cytoplasm</keyword>
<evidence type="ECO:0000256" key="13">
    <source>
        <dbReference type="ARBA" id="ARBA00023235"/>
    </source>
</evidence>
<dbReference type="EMBL" id="CP154858">
    <property type="protein sequence ID" value="XDT72561.1"/>
    <property type="molecule type" value="Genomic_DNA"/>
</dbReference>
<dbReference type="SMART" id="SM00830">
    <property type="entry name" value="CM_2"/>
    <property type="match status" value="1"/>
</dbReference>
<feature type="domain" description="Prephenate dehydratase" evidence="21">
    <location>
        <begin position="97"/>
        <end position="273"/>
    </location>
</feature>
<dbReference type="EC" id="5.4.99.5" evidence="6"/>
<keyword evidence="10" id="KW-0028">Amino-acid biosynthesis</keyword>
<evidence type="ECO:0000256" key="19">
    <source>
        <dbReference type="PIRSR" id="PIRSR001500-2"/>
    </source>
</evidence>
<keyword evidence="14 23" id="KW-0456">Lyase</keyword>
<dbReference type="RefSeq" id="WP_369601568.1">
    <property type="nucleotide sequence ID" value="NZ_CP154858.1"/>
</dbReference>
<dbReference type="PIRSF" id="PIRSF001500">
    <property type="entry name" value="Chor_mut_pdt_Ppr"/>
    <property type="match status" value="1"/>
</dbReference>
<dbReference type="NCBIfam" id="NF008865">
    <property type="entry name" value="PRK11898.1"/>
    <property type="match status" value="1"/>
</dbReference>
<evidence type="ECO:0000256" key="14">
    <source>
        <dbReference type="ARBA" id="ARBA00023239"/>
    </source>
</evidence>
<dbReference type="CDD" id="cd04905">
    <property type="entry name" value="ACT_CM-PDT"/>
    <property type="match status" value="1"/>
</dbReference>
<dbReference type="InterPro" id="IPR002701">
    <property type="entry name" value="CM_II_prokaryot"/>
</dbReference>
<dbReference type="PANTHER" id="PTHR21022:SF19">
    <property type="entry name" value="PREPHENATE DEHYDRATASE-RELATED"/>
    <property type="match status" value="1"/>
</dbReference>
<proteinExistence type="predicted"/>
<dbReference type="GO" id="GO:0004664">
    <property type="term" value="F:prephenate dehydratase activity"/>
    <property type="evidence" value="ECO:0007669"/>
    <property type="project" value="UniProtKB-EC"/>
</dbReference>
<comment type="pathway">
    <text evidence="4">Amino-acid biosynthesis; L-phenylalanine biosynthesis; phenylpyruvate from prephenate: step 1/1.</text>
</comment>
<comment type="catalytic activity">
    <reaction evidence="18">
        <text>prephenate + H(+) = 3-phenylpyruvate + CO2 + H2O</text>
        <dbReference type="Rhea" id="RHEA:21648"/>
        <dbReference type="ChEBI" id="CHEBI:15377"/>
        <dbReference type="ChEBI" id="CHEBI:15378"/>
        <dbReference type="ChEBI" id="CHEBI:16526"/>
        <dbReference type="ChEBI" id="CHEBI:18005"/>
        <dbReference type="ChEBI" id="CHEBI:29934"/>
        <dbReference type="EC" id="4.2.1.51"/>
    </reaction>
</comment>
<dbReference type="InterPro" id="IPR010957">
    <property type="entry name" value="G/b/e-P-prot_chorismate_mutase"/>
</dbReference>
<feature type="domain" description="ACT" evidence="22">
    <location>
        <begin position="285"/>
        <end position="362"/>
    </location>
</feature>
<sequence>MADMNEQAELGRLRERIDAIDQQLIELISERARCAQAVAEVKMRAQGEGAVFYRPEREAQVIRRVMARNPGPLSDEEMGRLFRELMSACLALERPLHIAYLGPEGTFTHAAALKHFGYSVVTVPFDSDSEIFREVEAGEAHYGVVPVETSTEGIITHTLDRFVTSPLKICGEVQIRTHLYLMVAPGTESGQVRRIYSHPQSFVHCRHWLELHYPKAKLVAVSSHGEAALKAAREPNSAAIAGEICTELFGLKVLHRNIEDSPNQITRFLIVGREKVGPSGEDKTVIMVSRRNQPGALYELLEPFHRHRISLTRIESRPASANTWTYHFFLEFEGHWDDEAVQAAMQELEPRVSDLKHLGSFPVGAL</sequence>
<evidence type="ECO:0000256" key="15">
    <source>
        <dbReference type="ARBA" id="ARBA00023268"/>
    </source>
</evidence>
<evidence type="ECO:0000256" key="7">
    <source>
        <dbReference type="ARBA" id="ARBA00013147"/>
    </source>
</evidence>
<comment type="subcellular location">
    <subcellularLocation>
        <location evidence="3">Cytoplasm</location>
    </subcellularLocation>
</comment>
<accession>A0AB39UX73</accession>